<dbReference type="Pfam" id="PF00675">
    <property type="entry name" value="Peptidase_M16"/>
    <property type="match status" value="1"/>
</dbReference>
<dbReference type="GO" id="GO:0004222">
    <property type="term" value="F:metalloendopeptidase activity"/>
    <property type="evidence" value="ECO:0007669"/>
    <property type="project" value="InterPro"/>
</dbReference>
<evidence type="ECO:0000256" key="1">
    <source>
        <dbReference type="ARBA" id="ARBA00002123"/>
    </source>
</evidence>
<comment type="function">
    <text evidence="1">Substrate recognition and binding subunit of the essential mitochondrial processing protease (MPP), which cleaves the mitochondrial sequence off newly imported precursors proteins.</text>
</comment>
<dbReference type="PROSITE" id="PS00143">
    <property type="entry name" value="INSULINASE"/>
    <property type="match status" value="1"/>
</dbReference>
<dbReference type="PANTHER" id="PTHR11851:SF49">
    <property type="entry name" value="MITOCHONDRIAL-PROCESSING PEPTIDASE SUBUNIT ALPHA"/>
    <property type="match status" value="1"/>
</dbReference>
<dbReference type="OrthoDB" id="296386at2759"/>
<proteinExistence type="inferred from homology"/>
<dbReference type="InterPro" id="IPR001431">
    <property type="entry name" value="Pept_M16_Zn_BS"/>
</dbReference>
<keyword evidence="6" id="KW-1133">Transmembrane helix</keyword>
<evidence type="ECO:0000259" key="9">
    <source>
        <dbReference type="Pfam" id="PF05193"/>
    </source>
</evidence>
<dbReference type="InterPro" id="IPR011249">
    <property type="entry name" value="Metalloenz_LuxS/M16"/>
</dbReference>
<dbReference type="GO" id="GO:0046872">
    <property type="term" value="F:metal ion binding"/>
    <property type="evidence" value="ECO:0007669"/>
    <property type="project" value="InterPro"/>
</dbReference>
<dbReference type="PANTHER" id="PTHR11851">
    <property type="entry name" value="METALLOPROTEASE"/>
    <property type="match status" value="1"/>
</dbReference>
<dbReference type="GO" id="GO:0005739">
    <property type="term" value="C:mitochondrion"/>
    <property type="evidence" value="ECO:0007669"/>
    <property type="project" value="TreeGrafter"/>
</dbReference>
<sequence length="1402" mass="158149">MYSSKEELSEYYDDLLFMKNTSEYSEAARKMPNTELLSPKNGSEEFKSFSDFVIVFDYSSSTKSSILENIEGSKIVGSISKFATKDKSSKIRESFESIVKKLTDAGLSLEVRQGIQKFKTLNTKLSELGSSDNCNGSSESEKISTDSNAEIKVNPTQILLFISCSRERIELEYKRMALSNYHFNLLKSENPGLNASSENSQLLSDSRFFDFDDFTPSTLLSTASRQRIVHRIISGPVNQGCADIRTDNEKYVSAIFPLHDRKLNSKWLKSWSSKIFITDKDLMDIRLHFGEETAIYFAYLQFYFRWLSIPAFLGFITYFLSWQFSAIFSILLMLWSLFFTHAWKLRESELARNWGLPALNSKLSSGMESDDIEQLNYRLKVNQNDFRRSSFKPDRFVVDPVTNEKIPAYDSRKRFLRQLLGIPIMIFFLIAMFFLVAVFFAFQVFMEEIYNGPLVGILTFLPTVCYSLFIPVFNNFCELVSLKLTEFENYEFQTDFKYKYNQKIFLFRFLQDQGYLLLLAWVFIPLRLHFEVWSRKLFYVCLSPLFWSYSRVIELFGTSTNSASIINFEMFMGMANLKESSTPAAEKLQSLLIYFILTAQLINQFTLSVLPGVMKYWKDRNTKVNNTMAQQHTPSIDSPLNSLNSEIFGSDNSSQNNDCTSTSTGNLKQDDSSNPDGTRVYNSLLQAKFVYSVTEEAGLVGYDVYNDYAEMVTQFGYVSFYSVIWPIAPLISLINNFFELRADAFKICENVRKPVPVLTNTIGPWLETLTLTSWIGSVVNSLLVYQFNPVMGWLFPSTTASDLDKFGRTSLVAALIVAVIAEHFFLLCNKVVIFVVKSCPGLFSANVSSTCALKKERNRRTILQQSLLDFESLGIDGDSISNLNNSYSSLANHETSEVTTFSNGLKIVSENKAGHFAAIGFYVDAGSRYESPSTYGFSHLIDRLSFKTTQNKTSEQNSESIESLGGNISCFASRECIMYQAAVFSESVKETVSLLGEVVFRPKFDSNEIAQVKEGIPWELADISSKPDIYLNELFHELAYKGNTLGNPLLCPESQLELIDSDMLKAYHNMWFSPDRVVIAAIGVDHQKLVELCKQAGFESLPKFVPSANDQIPEPALIAKKKEAGGFFSGFSKSLGLSSEEKLESQTDLFKKSFEKSKYTGGIEFIQNDEAEFTNLQIGFESVGVRDEKKLYAYAALQMLLGGGGSFSAGGPGKGMYSRLYTRVLNQYAWVESCLAFHNCYTDSGVFGISASCRKGSEHQMLETCIREILVVANSKSRSKTRKPANLKSNAMRNIGLLQSKVLTDEEVNRAKNMLKSSLLMNMESRIVQLEDLGRQIQVLGVKNTAEHVASNIDLITADDLASAASDLLKSPVTMLASGKVEGLQKFSYNMLSYHGIKIPTQ</sequence>
<evidence type="ECO:0000256" key="3">
    <source>
        <dbReference type="ARBA" id="ARBA00030006"/>
    </source>
</evidence>
<dbReference type="InterPro" id="IPR036259">
    <property type="entry name" value="MFS_trans_sf"/>
</dbReference>
<feature type="transmembrane region" description="Helical" evidence="6">
    <location>
        <begin position="419"/>
        <end position="442"/>
    </location>
</feature>
<comment type="caution">
    <text evidence="10">The sequence shown here is derived from an EMBL/GenBank/DDBJ whole genome shotgun (WGS) entry which is preliminary data.</text>
</comment>
<feature type="domain" description="Peptidase M16 N-terminal" evidence="7">
    <location>
        <begin position="907"/>
        <end position="1053"/>
    </location>
</feature>
<dbReference type="SUPFAM" id="SSF63411">
    <property type="entry name" value="LuxS/MPP-like metallohydrolase"/>
    <property type="match status" value="2"/>
</dbReference>
<dbReference type="Pfam" id="PF05193">
    <property type="entry name" value="Peptidase_M16_C"/>
    <property type="match status" value="1"/>
</dbReference>
<feature type="region of interest" description="Disordered" evidence="5">
    <location>
        <begin position="651"/>
        <end position="675"/>
    </location>
</feature>
<evidence type="ECO:0000313" key="10">
    <source>
        <dbReference type="EMBL" id="OMJ27557.1"/>
    </source>
</evidence>
<feature type="domain" description="Anoctamin transmembrane" evidence="8">
    <location>
        <begin position="285"/>
        <end position="840"/>
    </location>
</feature>
<feature type="transmembrane region" description="Helical" evidence="6">
    <location>
        <begin position="326"/>
        <end position="343"/>
    </location>
</feature>
<name>A0A1R1YKU8_9FUNG</name>
<feature type="transmembrane region" description="Helical" evidence="6">
    <location>
        <begin position="505"/>
        <end position="524"/>
    </location>
</feature>
<dbReference type="InterPro" id="IPR050361">
    <property type="entry name" value="MPP/UQCRC_Complex"/>
</dbReference>
<feature type="transmembrane region" description="Helical" evidence="6">
    <location>
        <begin position="454"/>
        <end position="473"/>
    </location>
</feature>
<evidence type="ECO:0000256" key="6">
    <source>
        <dbReference type="SAM" id="Phobius"/>
    </source>
</evidence>
<evidence type="ECO:0000256" key="5">
    <source>
        <dbReference type="SAM" id="MobiDB-lite"/>
    </source>
</evidence>
<dbReference type="Pfam" id="PF04547">
    <property type="entry name" value="Anoctamin"/>
    <property type="match status" value="1"/>
</dbReference>
<gene>
    <name evidence="10" type="ORF">AYI69_g3001</name>
</gene>
<dbReference type="GO" id="GO:0006627">
    <property type="term" value="P:protein processing involved in protein targeting to mitochondrion"/>
    <property type="evidence" value="ECO:0007669"/>
    <property type="project" value="TreeGrafter"/>
</dbReference>
<dbReference type="InterPro" id="IPR007863">
    <property type="entry name" value="Peptidase_M16_C"/>
</dbReference>
<organism evidence="10 11">
    <name type="scientific">Smittium culicis</name>
    <dbReference type="NCBI Taxonomy" id="133412"/>
    <lineage>
        <taxon>Eukaryota</taxon>
        <taxon>Fungi</taxon>
        <taxon>Fungi incertae sedis</taxon>
        <taxon>Zoopagomycota</taxon>
        <taxon>Kickxellomycotina</taxon>
        <taxon>Harpellomycetes</taxon>
        <taxon>Harpellales</taxon>
        <taxon>Legeriomycetaceae</taxon>
        <taxon>Smittium</taxon>
    </lineage>
</organism>
<keyword evidence="6" id="KW-0812">Transmembrane</keyword>
<evidence type="ECO:0000256" key="4">
    <source>
        <dbReference type="ARBA" id="ARBA00032315"/>
    </source>
</evidence>
<dbReference type="Proteomes" id="UP000187429">
    <property type="component" value="Unassembled WGS sequence"/>
</dbReference>
<dbReference type="SUPFAM" id="SSF103473">
    <property type="entry name" value="MFS general substrate transporter"/>
    <property type="match status" value="1"/>
</dbReference>
<dbReference type="EMBL" id="LSSM01000945">
    <property type="protein sequence ID" value="OMJ27557.1"/>
    <property type="molecule type" value="Genomic_DNA"/>
</dbReference>
<accession>A0A1R1YKU8</accession>
<evidence type="ECO:0000259" key="7">
    <source>
        <dbReference type="Pfam" id="PF00675"/>
    </source>
</evidence>
<feature type="transmembrane region" description="Helical" evidence="6">
    <location>
        <begin position="591"/>
        <end position="613"/>
    </location>
</feature>
<reference evidence="11" key="1">
    <citation type="submission" date="2017-01" db="EMBL/GenBank/DDBJ databases">
        <authorList>
            <person name="Wang Y."/>
            <person name="White M."/>
            <person name="Kvist S."/>
            <person name="Moncalvo J.-M."/>
        </authorList>
    </citation>
    <scope>NUCLEOTIDE SEQUENCE [LARGE SCALE GENOMIC DNA]</scope>
    <source>
        <strain evidence="11">ID-206-W2</strain>
    </source>
</reference>
<dbReference type="Gene3D" id="3.30.830.10">
    <property type="entry name" value="Metalloenzyme, LuxS/M16 peptidase-like"/>
    <property type="match status" value="2"/>
</dbReference>
<dbReference type="InterPro" id="IPR049452">
    <property type="entry name" value="Anoctamin_TM"/>
</dbReference>
<keyword evidence="6" id="KW-0472">Membrane</keyword>
<protein>
    <recommendedName>
        <fullName evidence="3">Alpha-MPP</fullName>
    </recommendedName>
    <alternativeName>
        <fullName evidence="4">Inactive zinc metalloprotease alpha</fullName>
    </alternativeName>
</protein>
<comment type="similarity">
    <text evidence="2">Belongs to the peptidase M16 family.</text>
</comment>
<feature type="domain" description="Peptidase M16 C-terminal" evidence="9">
    <location>
        <begin position="1060"/>
        <end position="1274"/>
    </location>
</feature>
<evidence type="ECO:0000256" key="2">
    <source>
        <dbReference type="ARBA" id="ARBA00007261"/>
    </source>
</evidence>
<keyword evidence="11" id="KW-1185">Reference proteome</keyword>
<evidence type="ECO:0000313" key="11">
    <source>
        <dbReference type="Proteomes" id="UP000187429"/>
    </source>
</evidence>
<evidence type="ECO:0000259" key="8">
    <source>
        <dbReference type="Pfam" id="PF04547"/>
    </source>
</evidence>
<dbReference type="InterPro" id="IPR011765">
    <property type="entry name" value="Pept_M16_N"/>
</dbReference>